<keyword evidence="3" id="KW-1185">Reference proteome</keyword>
<protein>
    <submittedName>
        <fullName evidence="2">Uncharacterized protein</fullName>
    </submittedName>
</protein>
<sequence length="157" mass="16860">MKLAIAAFSPEPSLRCAHPFVPSPPTPSDSAGQSSAPVSDPAGQRSAPGGDSSVQHPPLPPRPRPRRPPLRLTQIRRLSSALLNPSLRHPPPSPLSCTSPPIPSAPSHLTYPFFLSSVPAHLRPISTRTRLSTTAAVKRRDETRRRGGGERTYCSTM</sequence>
<evidence type="ECO:0000256" key="1">
    <source>
        <dbReference type="SAM" id="MobiDB-lite"/>
    </source>
</evidence>
<feature type="region of interest" description="Disordered" evidence="1">
    <location>
        <begin position="82"/>
        <end position="101"/>
    </location>
</feature>
<name>A0AAD7EBV5_9AGAR</name>
<dbReference type="AlphaFoldDB" id="A0AAD7EBV5"/>
<evidence type="ECO:0000313" key="2">
    <source>
        <dbReference type="EMBL" id="KAJ7309204.1"/>
    </source>
</evidence>
<proteinExistence type="predicted"/>
<gene>
    <name evidence="2" type="ORF">DFH08DRAFT_487470</name>
</gene>
<feature type="region of interest" description="Disordered" evidence="1">
    <location>
        <begin position="1"/>
        <end position="70"/>
    </location>
</feature>
<accession>A0AAD7EBV5</accession>
<reference evidence="2" key="1">
    <citation type="submission" date="2023-03" db="EMBL/GenBank/DDBJ databases">
        <title>Massive genome expansion in bonnet fungi (Mycena s.s.) driven by repeated elements and novel gene families across ecological guilds.</title>
        <authorList>
            <consortium name="Lawrence Berkeley National Laboratory"/>
            <person name="Harder C.B."/>
            <person name="Miyauchi S."/>
            <person name="Viragh M."/>
            <person name="Kuo A."/>
            <person name="Thoen E."/>
            <person name="Andreopoulos B."/>
            <person name="Lu D."/>
            <person name="Skrede I."/>
            <person name="Drula E."/>
            <person name="Henrissat B."/>
            <person name="Morin E."/>
            <person name="Kohler A."/>
            <person name="Barry K."/>
            <person name="LaButti K."/>
            <person name="Morin E."/>
            <person name="Salamov A."/>
            <person name="Lipzen A."/>
            <person name="Mereny Z."/>
            <person name="Hegedus B."/>
            <person name="Baldrian P."/>
            <person name="Stursova M."/>
            <person name="Weitz H."/>
            <person name="Taylor A."/>
            <person name="Grigoriev I.V."/>
            <person name="Nagy L.G."/>
            <person name="Martin F."/>
            <person name="Kauserud H."/>
        </authorList>
    </citation>
    <scope>NUCLEOTIDE SEQUENCE</scope>
    <source>
        <strain evidence="2">CBHHK002</strain>
    </source>
</reference>
<evidence type="ECO:0000313" key="3">
    <source>
        <dbReference type="Proteomes" id="UP001218218"/>
    </source>
</evidence>
<dbReference type="EMBL" id="JARIHO010000083">
    <property type="protein sequence ID" value="KAJ7309204.1"/>
    <property type="molecule type" value="Genomic_DNA"/>
</dbReference>
<feature type="compositionally biased region" description="Polar residues" evidence="1">
    <location>
        <begin position="28"/>
        <end position="37"/>
    </location>
</feature>
<comment type="caution">
    <text evidence="2">The sequence shown here is derived from an EMBL/GenBank/DDBJ whole genome shotgun (WGS) entry which is preliminary data.</text>
</comment>
<organism evidence="2 3">
    <name type="scientific">Mycena albidolilacea</name>
    <dbReference type="NCBI Taxonomy" id="1033008"/>
    <lineage>
        <taxon>Eukaryota</taxon>
        <taxon>Fungi</taxon>
        <taxon>Dikarya</taxon>
        <taxon>Basidiomycota</taxon>
        <taxon>Agaricomycotina</taxon>
        <taxon>Agaricomycetes</taxon>
        <taxon>Agaricomycetidae</taxon>
        <taxon>Agaricales</taxon>
        <taxon>Marasmiineae</taxon>
        <taxon>Mycenaceae</taxon>
        <taxon>Mycena</taxon>
    </lineage>
</organism>
<dbReference type="Proteomes" id="UP001218218">
    <property type="component" value="Unassembled WGS sequence"/>
</dbReference>
<feature type="compositionally biased region" description="Pro residues" evidence="1">
    <location>
        <begin position="88"/>
        <end position="101"/>
    </location>
</feature>